<dbReference type="PANTHER" id="PTHR34611:SF2">
    <property type="entry name" value="INACTIVE RECOMBINATION-PROMOTING NUCLEASE-LIKE PROTEIN RPNE-RELATED"/>
    <property type="match status" value="1"/>
</dbReference>
<sequence length="100" mass="11464">MKTLLNYMVQAGNSRDPETFIRQLAHRSAEHKETLMTIAEYLEQKGRERGHYEGHLEGKIEGKQEEALRIAQLMLQKGLSRSLVMDMTGLTDAQLSHCQH</sequence>
<proteinExistence type="predicted"/>
<dbReference type="Proteomes" id="UP000247005">
    <property type="component" value="Unassembled WGS sequence"/>
</dbReference>
<protein>
    <recommendedName>
        <fullName evidence="5">Transposase</fullName>
    </recommendedName>
</protein>
<dbReference type="AlphaFoldDB" id="A0A2P5GJY0"/>
<gene>
    <name evidence="2" type="ORF">CHU32_21265</name>
    <name evidence="1" type="ORF">CHU33_20380</name>
</gene>
<dbReference type="Proteomes" id="UP000237073">
    <property type="component" value="Unassembled WGS sequence"/>
</dbReference>
<evidence type="ECO:0000313" key="2">
    <source>
        <dbReference type="EMBL" id="POP44485.1"/>
    </source>
</evidence>
<evidence type="ECO:0008006" key="5">
    <source>
        <dbReference type="Google" id="ProtNLM"/>
    </source>
</evidence>
<reference evidence="3 4" key="1">
    <citation type="submission" date="2018-01" db="EMBL/GenBank/DDBJ databases">
        <title>Superficieibacter electus gen. nov., sp. nov., an extended-spectrum beta-lactamase possessing member of the Enterobacteriaceae family, isolated from intensive care unit surfaces.</title>
        <authorList>
            <person name="Potter R.F."/>
            <person name="D'Souza A.W."/>
        </authorList>
    </citation>
    <scope>NUCLEOTIDE SEQUENCE [LARGE SCALE GENOMIC DNA]</scope>
    <source>
        <strain evidence="2 4">BP-1</strain>
        <strain evidence="1 3">BP-2</strain>
    </source>
</reference>
<comment type="caution">
    <text evidence="2">The sequence shown here is derived from an EMBL/GenBank/DDBJ whole genome shotgun (WGS) entry which is preliminary data.</text>
</comment>
<accession>A0A2P5GJY0</accession>
<dbReference type="PANTHER" id="PTHR34611">
    <property type="match status" value="1"/>
</dbReference>
<dbReference type="InterPro" id="IPR051699">
    <property type="entry name" value="Rpn/YhgA-like_nuclease"/>
</dbReference>
<evidence type="ECO:0000313" key="1">
    <source>
        <dbReference type="EMBL" id="POP42178.1"/>
    </source>
</evidence>
<dbReference type="EMBL" id="PQGD01000020">
    <property type="protein sequence ID" value="POP44485.1"/>
    <property type="molecule type" value="Genomic_DNA"/>
</dbReference>
<keyword evidence="3" id="KW-1185">Reference proteome</keyword>
<dbReference type="GO" id="GO:0006310">
    <property type="term" value="P:DNA recombination"/>
    <property type="evidence" value="ECO:0007669"/>
    <property type="project" value="TreeGrafter"/>
</dbReference>
<organism evidence="2 4">
    <name type="scientific">Superficieibacter electus</name>
    <dbReference type="NCBI Taxonomy" id="2022662"/>
    <lineage>
        <taxon>Bacteria</taxon>
        <taxon>Pseudomonadati</taxon>
        <taxon>Pseudomonadota</taxon>
        <taxon>Gammaproteobacteria</taxon>
        <taxon>Enterobacterales</taxon>
        <taxon>Enterobacteriaceae</taxon>
        <taxon>Superficieibacter</taxon>
    </lineage>
</organism>
<evidence type="ECO:0000313" key="4">
    <source>
        <dbReference type="Proteomes" id="UP000247005"/>
    </source>
</evidence>
<evidence type="ECO:0000313" key="3">
    <source>
        <dbReference type="Proteomes" id="UP000237073"/>
    </source>
</evidence>
<name>A0A2P5GJY0_9ENTR</name>
<dbReference type="GO" id="GO:1990238">
    <property type="term" value="F:double-stranded DNA endonuclease activity"/>
    <property type="evidence" value="ECO:0007669"/>
    <property type="project" value="TreeGrafter"/>
</dbReference>
<dbReference type="EMBL" id="PQGE01000021">
    <property type="protein sequence ID" value="POP42178.1"/>
    <property type="molecule type" value="Genomic_DNA"/>
</dbReference>